<feature type="region of interest" description="Disordered" evidence="7">
    <location>
        <begin position="1"/>
        <end position="42"/>
    </location>
</feature>
<evidence type="ECO:0000256" key="4">
    <source>
        <dbReference type="ARBA" id="ARBA00022989"/>
    </source>
</evidence>
<feature type="transmembrane region" description="Helical" evidence="8">
    <location>
        <begin position="98"/>
        <end position="122"/>
    </location>
</feature>
<evidence type="ECO:0000256" key="5">
    <source>
        <dbReference type="ARBA" id="ARBA00023136"/>
    </source>
</evidence>
<keyword evidence="4 8" id="KW-1133">Transmembrane helix</keyword>
<sequence length="225" mass="23453">MPAGTAPGGSTAKSQEARDSDGPTGGSESPTGGPTTPAKSAGAAPALNRDLRFWAILLAIGFSGLLSALEATITSTALPTVIAELGGGDLYIWAVNGYFLAILCLGSWPTFLGAGLIAPTLLPAVMAPLAESDTALAAATWAFFRSFGLTWNTAIPAAIFNNRFDQLAEIEITDPVFRSRLTGGRAYESATAAFRSTLPEATRNEFTRVLEMSLQRLLEAVIQSA</sequence>
<comment type="caution">
    <text evidence="9">The sequence shown here is derived from an EMBL/GenBank/DDBJ whole genome shotgun (WGS) entry which is preliminary data.</text>
</comment>
<evidence type="ECO:0000313" key="9">
    <source>
        <dbReference type="EMBL" id="KAH0594577.1"/>
    </source>
</evidence>
<keyword evidence="5 8" id="KW-0472">Membrane</keyword>
<evidence type="ECO:0000256" key="2">
    <source>
        <dbReference type="ARBA" id="ARBA00022448"/>
    </source>
</evidence>
<dbReference type="EMBL" id="JACEFI010000015">
    <property type="protein sequence ID" value="KAH0594577.1"/>
    <property type="molecule type" value="Genomic_DNA"/>
</dbReference>
<evidence type="ECO:0000256" key="7">
    <source>
        <dbReference type="SAM" id="MobiDB-lite"/>
    </source>
</evidence>
<feature type="compositionally biased region" description="Low complexity" evidence="7">
    <location>
        <begin position="26"/>
        <end position="37"/>
    </location>
</feature>
<dbReference type="GO" id="GO:0022857">
    <property type="term" value="F:transmembrane transporter activity"/>
    <property type="evidence" value="ECO:0007669"/>
    <property type="project" value="TreeGrafter"/>
</dbReference>
<accession>A0A9P8M6C9</accession>
<dbReference type="AlphaFoldDB" id="A0A9P8M6C9"/>
<dbReference type="PANTHER" id="PTHR23501:SF187">
    <property type="entry name" value="MAJOR FACILITATOR SUPERFAMILY (MFS) PROFILE DOMAIN-CONTAINING PROTEIN"/>
    <property type="match status" value="1"/>
</dbReference>
<feature type="transmembrane region" description="Helical" evidence="8">
    <location>
        <begin position="53"/>
        <end position="78"/>
    </location>
</feature>
<evidence type="ECO:0000256" key="3">
    <source>
        <dbReference type="ARBA" id="ARBA00022692"/>
    </source>
</evidence>
<evidence type="ECO:0008006" key="11">
    <source>
        <dbReference type="Google" id="ProtNLM"/>
    </source>
</evidence>
<organism evidence="9 10">
    <name type="scientific">Metarhizium humberi</name>
    <dbReference type="NCBI Taxonomy" id="2596975"/>
    <lineage>
        <taxon>Eukaryota</taxon>
        <taxon>Fungi</taxon>
        <taxon>Dikarya</taxon>
        <taxon>Ascomycota</taxon>
        <taxon>Pezizomycotina</taxon>
        <taxon>Sordariomycetes</taxon>
        <taxon>Hypocreomycetidae</taxon>
        <taxon>Hypocreales</taxon>
        <taxon>Clavicipitaceae</taxon>
        <taxon>Metarhizium</taxon>
    </lineage>
</organism>
<reference evidence="9 10" key="1">
    <citation type="submission" date="2020-07" db="EMBL/GenBank/DDBJ databases">
        <title>Metarhizium humberi genome.</title>
        <authorList>
            <person name="Lysoe E."/>
        </authorList>
    </citation>
    <scope>NUCLEOTIDE SEQUENCE [LARGE SCALE GENOMIC DNA]</scope>
    <source>
        <strain evidence="9 10">ESALQ1638</strain>
    </source>
</reference>
<evidence type="ECO:0000313" key="10">
    <source>
        <dbReference type="Proteomes" id="UP000764110"/>
    </source>
</evidence>
<keyword evidence="2" id="KW-0813">Transport</keyword>
<proteinExistence type="predicted"/>
<gene>
    <name evidence="9" type="ORF">MHUMG1_07411</name>
</gene>
<dbReference type="GO" id="GO:0005886">
    <property type="term" value="C:plasma membrane"/>
    <property type="evidence" value="ECO:0007669"/>
    <property type="project" value="TreeGrafter"/>
</dbReference>
<dbReference type="Proteomes" id="UP000764110">
    <property type="component" value="Unassembled WGS sequence"/>
</dbReference>
<evidence type="ECO:0000256" key="8">
    <source>
        <dbReference type="SAM" id="Phobius"/>
    </source>
</evidence>
<evidence type="ECO:0000256" key="6">
    <source>
        <dbReference type="ARBA" id="ARBA00023180"/>
    </source>
</evidence>
<evidence type="ECO:0000256" key="1">
    <source>
        <dbReference type="ARBA" id="ARBA00004141"/>
    </source>
</evidence>
<keyword evidence="3 8" id="KW-0812">Transmembrane</keyword>
<name>A0A9P8M6C9_9HYPO</name>
<comment type="subcellular location">
    <subcellularLocation>
        <location evidence="1">Membrane</location>
        <topology evidence="1">Multi-pass membrane protein</topology>
    </subcellularLocation>
</comment>
<keyword evidence="10" id="KW-1185">Reference proteome</keyword>
<protein>
    <recommendedName>
        <fullName evidence="11">Major facilitator superfamily transporter</fullName>
    </recommendedName>
</protein>
<dbReference type="PANTHER" id="PTHR23501">
    <property type="entry name" value="MAJOR FACILITATOR SUPERFAMILY"/>
    <property type="match status" value="1"/>
</dbReference>
<keyword evidence="6" id="KW-0325">Glycoprotein</keyword>